<dbReference type="PANTHER" id="PTHR45997:SF1">
    <property type="entry name" value="DNA LIGASE 4"/>
    <property type="match status" value="1"/>
</dbReference>
<dbReference type="InterPro" id="IPR000977">
    <property type="entry name" value="DNA_ligase_ATP-dep"/>
</dbReference>
<keyword evidence="5" id="KW-0479">Metal-binding</keyword>
<dbReference type="GO" id="GO:0006297">
    <property type="term" value="P:nucleotide-excision repair, DNA gap filling"/>
    <property type="evidence" value="ECO:0007669"/>
    <property type="project" value="TreeGrafter"/>
</dbReference>
<evidence type="ECO:0000256" key="15">
    <source>
        <dbReference type="ARBA" id="ARBA00043870"/>
    </source>
</evidence>
<dbReference type="CDD" id="cd07968">
    <property type="entry name" value="OBF_DNA_ligase_IV"/>
    <property type="match status" value="1"/>
</dbReference>
<dbReference type="Gene3D" id="1.10.3260.10">
    <property type="entry name" value="DNA ligase, ATP-dependent, N-terminal domain"/>
    <property type="match status" value="1"/>
</dbReference>
<evidence type="ECO:0000256" key="7">
    <source>
        <dbReference type="ARBA" id="ARBA00022741"/>
    </source>
</evidence>
<dbReference type="Pfam" id="PF04679">
    <property type="entry name" value="DNA_ligase_A_C"/>
    <property type="match status" value="1"/>
</dbReference>
<reference evidence="21" key="1">
    <citation type="submission" date="2018-10" db="EMBL/GenBank/DDBJ databases">
        <title>Fifty Aureobasidium pullulans genomes reveal a recombining polyextremotolerant generalist.</title>
        <authorList>
            <person name="Gostincar C."/>
            <person name="Turk M."/>
            <person name="Zajc J."/>
            <person name="Gunde-Cimerman N."/>
        </authorList>
    </citation>
    <scope>NUCLEOTIDE SEQUENCE [LARGE SCALE GENOMIC DNA]</scope>
    <source>
        <strain evidence="21">EXF-10085</strain>
    </source>
</reference>
<keyword evidence="7 16" id="KW-0547">Nucleotide-binding</keyword>
<evidence type="ECO:0000313" key="21">
    <source>
        <dbReference type="EMBL" id="THW99539.1"/>
    </source>
</evidence>
<evidence type="ECO:0000256" key="4">
    <source>
        <dbReference type="ARBA" id="ARBA00022598"/>
    </source>
</evidence>
<gene>
    <name evidence="21" type="ORF">D6D13_10082</name>
</gene>
<dbReference type="Gene3D" id="3.40.50.10190">
    <property type="entry name" value="BRCT domain"/>
    <property type="match status" value="2"/>
</dbReference>
<dbReference type="Pfam" id="PF04675">
    <property type="entry name" value="DNA_ligase_A_N"/>
    <property type="match status" value="1"/>
</dbReference>
<dbReference type="FunFam" id="3.30.470.30:FF:000013">
    <property type="entry name" value="DNA ligase"/>
    <property type="match status" value="1"/>
</dbReference>
<keyword evidence="12 16" id="KW-0234">DNA repair</keyword>
<dbReference type="GO" id="GO:0003910">
    <property type="term" value="F:DNA ligase (ATP) activity"/>
    <property type="evidence" value="ECO:0007669"/>
    <property type="project" value="UniProtKB-EC"/>
</dbReference>
<evidence type="ECO:0000256" key="16">
    <source>
        <dbReference type="RuleBase" id="RU000617"/>
    </source>
</evidence>
<keyword evidence="11 16" id="KW-0233">DNA recombination</keyword>
<keyword evidence="4 16" id="KW-0436">Ligase</keyword>
<dbReference type="PANTHER" id="PTHR45997">
    <property type="entry name" value="DNA LIGASE 4"/>
    <property type="match status" value="1"/>
</dbReference>
<keyword evidence="9 16" id="KW-0067">ATP-binding</keyword>
<evidence type="ECO:0000256" key="10">
    <source>
        <dbReference type="ARBA" id="ARBA00022842"/>
    </source>
</evidence>
<dbReference type="InterPro" id="IPR012340">
    <property type="entry name" value="NA-bd_OB-fold"/>
</dbReference>
<dbReference type="NCBIfam" id="TIGR00574">
    <property type="entry name" value="dnl1"/>
    <property type="match status" value="1"/>
</dbReference>
<evidence type="ECO:0000256" key="13">
    <source>
        <dbReference type="ARBA" id="ARBA00023242"/>
    </source>
</evidence>
<evidence type="ECO:0000256" key="3">
    <source>
        <dbReference type="ARBA" id="ARBA00007572"/>
    </source>
</evidence>
<comment type="cofactor">
    <cofactor evidence="1">
        <name>Mg(2+)</name>
        <dbReference type="ChEBI" id="CHEBI:18420"/>
    </cofactor>
</comment>
<dbReference type="GO" id="GO:0006310">
    <property type="term" value="P:DNA recombination"/>
    <property type="evidence" value="ECO:0007669"/>
    <property type="project" value="UniProtKB-KW"/>
</dbReference>
<sequence>MPTSDVDMREVIDFDDDDDDDDDAVVYQGTQRPSIMTEEQLDEKYPNRPHNHSKTFPFSDLFLTLFNPLNENKRRRGGPALVRRRGISHQKNVNETRRSIIEKFINRWRTEVGNDIFPVFRLIVPEKDRERPMYGLKEATIAKLMLKTLQIDKNSEPGYNLLHWKLPGVKSTSQMAGDFAGRCYETMSGREGRSRPGNLTIEQVNEMLDELSKKQKEAEQLPIFREFYNNMDREEMMWLIRIILRQMKVGATEKTLFDAWHKDAEKLFNVSSSLRRVCWELVDPEIRLDGNDTGIKIMQCFQPQLAQFQMHTVEKMVTQMQCTEEDPIFWIEEKLDGERMQLHMIYDESTPGGFRFNYWSRKAKDYTDLYGKGFEEEQSALTRHLKTAFNENVRSIILDGEMISWDMKDDRIVGFGHLKTHAKAHREDINSPHARPLFRIFDCLYLNDEVLTNYSLRDRRKALVSAVNNVHRRFEIHEYVEATTAADVEPELRKVVAESSEGLVMKNPRSVYLLNSRNSDWMKVKPEYMTEFGEQLDCVVIGGYYGSGHRGGNLSSFLCGLAPPSHLATSNPEFMFSFCKVGGGMTAHDYAEIRHLTDGKWTPWDKKNPPLEWIELGGHEENLQYEMPDVWIKPSESVVLQIKAASVIEQEKRYRTKCTLRFPRFTALRKDKDWKSALTWESFRTLKARAEHERKEKEFKVDDARKKRAKRARKKVLTIIGADEQVKTPYAGPESALFNGMNFYIITGAAKPLNKTKAELEQLVKANGGNIVATHSNADTICIGEGNPIRIASIKKAGTRNIFKPHWLLECVKQAETDVGRPNVLLPFEPRHVLFKKEEDEDSFNGNTDEYGDSFARDVDVEELEKLLVDMPKFEDDDYDADEIMDELFDDDVLDGPGCMFRGLRIHVSGQGTHIEAAKLVVLFAGARLADSMDDEEITHVVAGSEAEARGLRIQTASRRYPPRVVTTGWVMESLREGTRLDEESEL</sequence>
<evidence type="ECO:0000256" key="14">
    <source>
        <dbReference type="ARBA" id="ARBA00034003"/>
    </source>
</evidence>
<feature type="domain" description="ATP-dependent DNA ligase family profile" evidence="19">
    <location>
        <begin position="429"/>
        <end position="563"/>
    </location>
</feature>
<dbReference type="EC" id="6.5.1.1" evidence="16"/>
<dbReference type="InterPro" id="IPR036420">
    <property type="entry name" value="BRCT_dom_sf"/>
</dbReference>
<dbReference type="PROSITE" id="PS50160">
    <property type="entry name" value="DNA_LIGASE_A3"/>
    <property type="match status" value="1"/>
</dbReference>
<dbReference type="GO" id="GO:0006303">
    <property type="term" value="P:double-strand break repair via nonhomologous end joining"/>
    <property type="evidence" value="ECO:0007669"/>
    <property type="project" value="TreeGrafter"/>
</dbReference>
<dbReference type="SUPFAM" id="SSF117018">
    <property type="entry name" value="ATP-dependent DNA ligase DNA-binding domain"/>
    <property type="match status" value="1"/>
</dbReference>
<dbReference type="AlphaFoldDB" id="A0A4S9C127"/>
<dbReference type="SUPFAM" id="SSF50249">
    <property type="entry name" value="Nucleic acid-binding proteins"/>
    <property type="match status" value="1"/>
</dbReference>
<dbReference type="FunFam" id="1.10.3260.10:FF:000008">
    <property type="entry name" value="DNA ligase 4"/>
    <property type="match status" value="1"/>
</dbReference>
<dbReference type="InterPro" id="IPR029710">
    <property type="entry name" value="LIG4"/>
</dbReference>
<comment type="caution">
    <text evidence="21">The sequence shown here is derived from an EMBL/GenBank/DDBJ whole genome shotgun (WGS) entry which is preliminary data.</text>
</comment>
<comment type="function">
    <text evidence="15">DNA ligase involved in DNA non-homologous end joining (NHEJ); required for double-strand break (DSB) repair.</text>
</comment>
<dbReference type="GO" id="GO:0032807">
    <property type="term" value="C:DNA ligase IV complex"/>
    <property type="evidence" value="ECO:0007669"/>
    <property type="project" value="TreeGrafter"/>
</dbReference>
<dbReference type="EMBL" id="QZAS01000073">
    <property type="protein sequence ID" value="THW99539.1"/>
    <property type="molecule type" value="Genomic_DNA"/>
</dbReference>
<dbReference type="Pfam" id="PF16589">
    <property type="entry name" value="BRCT_2"/>
    <property type="match status" value="1"/>
</dbReference>
<dbReference type="GO" id="GO:0005524">
    <property type="term" value="F:ATP binding"/>
    <property type="evidence" value="ECO:0007669"/>
    <property type="project" value="UniProtKB-KW"/>
</dbReference>
<dbReference type="SUPFAM" id="SSF56091">
    <property type="entry name" value="DNA ligase/mRNA capping enzyme, catalytic domain"/>
    <property type="match status" value="1"/>
</dbReference>
<dbReference type="PROSITE" id="PS00697">
    <property type="entry name" value="DNA_LIGASE_A1"/>
    <property type="match status" value="1"/>
</dbReference>
<dbReference type="GO" id="GO:0046872">
    <property type="term" value="F:metal ion binding"/>
    <property type="evidence" value="ECO:0007669"/>
    <property type="project" value="UniProtKB-KW"/>
</dbReference>
<keyword evidence="8 16" id="KW-0227">DNA damage</keyword>
<protein>
    <recommendedName>
        <fullName evidence="16">DNA ligase</fullName>
        <ecNumber evidence="16">6.5.1.1</ecNumber>
    </recommendedName>
</protein>
<dbReference type="InterPro" id="IPR016059">
    <property type="entry name" value="DNA_ligase_ATP-dep_CS"/>
</dbReference>
<name>A0A4S9C127_AURPU</name>
<comment type="similarity">
    <text evidence="3 17">Belongs to the ATP-dependent DNA ligase family.</text>
</comment>
<feature type="region of interest" description="Disordered" evidence="18">
    <location>
        <begin position="1"/>
        <end position="23"/>
    </location>
</feature>
<dbReference type="PROSITE" id="PS50172">
    <property type="entry name" value="BRCT"/>
    <property type="match status" value="2"/>
</dbReference>
<dbReference type="GO" id="GO:0071897">
    <property type="term" value="P:DNA biosynthetic process"/>
    <property type="evidence" value="ECO:0007669"/>
    <property type="project" value="InterPro"/>
</dbReference>
<evidence type="ECO:0000256" key="9">
    <source>
        <dbReference type="ARBA" id="ARBA00022840"/>
    </source>
</evidence>
<feature type="compositionally biased region" description="Basic and acidic residues" evidence="18">
    <location>
        <begin position="1"/>
        <end position="12"/>
    </location>
</feature>
<evidence type="ECO:0000259" key="19">
    <source>
        <dbReference type="PROSITE" id="PS50160"/>
    </source>
</evidence>
<feature type="domain" description="BRCT" evidence="20">
    <location>
        <begin position="900"/>
        <end position="987"/>
    </location>
</feature>
<dbReference type="InterPro" id="IPR036599">
    <property type="entry name" value="DNA_ligase_N_sf"/>
</dbReference>
<accession>A0A4S9C127</accession>
<evidence type="ECO:0000256" key="1">
    <source>
        <dbReference type="ARBA" id="ARBA00001946"/>
    </source>
</evidence>
<evidence type="ECO:0000256" key="18">
    <source>
        <dbReference type="SAM" id="MobiDB-lite"/>
    </source>
</evidence>
<dbReference type="InterPro" id="IPR044125">
    <property type="entry name" value="Adenylation_DNA_ligase_IV"/>
</dbReference>
<dbReference type="SMART" id="SM00292">
    <property type="entry name" value="BRCT"/>
    <property type="match status" value="2"/>
</dbReference>
<evidence type="ECO:0000259" key="20">
    <source>
        <dbReference type="PROSITE" id="PS50172"/>
    </source>
</evidence>
<evidence type="ECO:0000256" key="8">
    <source>
        <dbReference type="ARBA" id="ARBA00022763"/>
    </source>
</evidence>
<evidence type="ECO:0000256" key="11">
    <source>
        <dbReference type="ARBA" id="ARBA00023172"/>
    </source>
</evidence>
<evidence type="ECO:0000256" key="2">
    <source>
        <dbReference type="ARBA" id="ARBA00004123"/>
    </source>
</evidence>
<evidence type="ECO:0000256" key="17">
    <source>
        <dbReference type="RuleBase" id="RU004196"/>
    </source>
</evidence>
<proteinExistence type="inferred from homology"/>
<dbReference type="CDD" id="cd07903">
    <property type="entry name" value="Adenylation_DNA_ligase_IV"/>
    <property type="match status" value="1"/>
</dbReference>
<dbReference type="GO" id="GO:0003677">
    <property type="term" value="F:DNA binding"/>
    <property type="evidence" value="ECO:0007669"/>
    <property type="project" value="InterPro"/>
</dbReference>
<dbReference type="InterPro" id="IPR012309">
    <property type="entry name" value="DNA_ligase_ATP-dep_C"/>
</dbReference>
<keyword evidence="13" id="KW-0539">Nucleus</keyword>
<evidence type="ECO:0000256" key="5">
    <source>
        <dbReference type="ARBA" id="ARBA00022723"/>
    </source>
</evidence>
<keyword evidence="6" id="KW-0677">Repeat</keyword>
<feature type="domain" description="BRCT" evidence="20">
    <location>
        <begin position="733"/>
        <end position="816"/>
    </location>
</feature>
<dbReference type="InterPro" id="IPR001357">
    <property type="entry name" value="BRCT_dom"/>
</dbReference>
<comment type="subcellular location">
    <subcellularLocation>
        <location evidence="2">Nucleus</location>
    </subcellularLocation>
</comment>
<dbReference type="Pfam" id="PF01068">
    <property type="entry name" value="DNA_ligase_A_M"/>
    <property type="match status" value="1"/>
</dbReference>
<dbReference type="InterPro" id="IPR012310">
    <property type="entry name" value="DNA_ligase_ATP-dep_cent"/>
</dbReference>
<evidence type="ECO:0000256" key="6">
    <source>
        <dbReference type="ARBA" id="ARBA00022737"/>
    </source>
</evidence>
<dbReference type="SUPFAM" id="SSF52113">
    <property type="entry name" value="BRCT domain"/>
    <property type="match status" value="2"/>
</dbReference>
<evidence type="ECO:0000256" key="12">
    <source>
        <dbReference type="ARBA" id="ARBA00023204"/>
    </source>
</evidence>
<keyword evidence="10" id="KW-0460">Magnesium</keyword>
<feature type="compositionally biased region" description="Acidic residues" evidence="18">
    <location>
        <begin position="13"/>
        <end position="23"/>
    </location>
</feature>
<dbReference type="InterPro" id="IPR012308">
    <property type="entry name" value="DNA_ligase_ATP-dep_N"/>
</dbReference>
<dbReference type="Gene3D" id="3.30.470.30">
    <property type="entry name" value="DNA ligase/mRNA capping enzyme"/>
    <property type="match status" value="1"/>
</dbReference>
<organism evidence="21">
    <name type="scientific">Aureobasidium pullulans</name>
    <name type="common">Black yeast</name>
    <name type="synonym">Pullularia pullulans</name>
    <dbReference type="NCBI Taxonomy" id="5580"/>
    <lineage>
        <taxon>Eukaryota</taxon>
        <taxon>Fungi</taxon>
        <taxon>Dikarya</taxon>
        <taxon>Ascomycota</taxon>
        <taxon>Pezizomycotina</taxon>
        <taxon>Dothideomycetes</taxon>
        <taxon>Dothideomycetidae</taxon>
        <taxon>Dothideales</taxon>
        <taxon>Saccotheciaceae</taxon>
        <taxon>Aureobasidium</taxon>
    </lineage>
</organism>
<dbReference type="Gene3D" id="2.40.50.140">
    <property type="entry name" value="Nucleic acid-binding proteins"/>
    <property type="match status" value="1"/>
</dbReference>
<comment type="catalytic activity">
    <reaction evidence="14 16">
        <text>ATP + (deoxyribonucleotide)n-3'-hydroxyl + 5'-phospho-(deoxyribonucleotide)m = (deoxyribonucleotide)n+m + AMP + diphosphate.</text>
        <dbReference type="EC" id="6.5.1.1"/>
    </reaction>
</comment>